<name>A0A813DYT2_POLGL</name>
<protein>
    <submittedName>
        <fullName evidence="1">Uncharacterized protein</fullName>
    </submittedName>
</protein>
<accession>A0A813DYT2</accession>
<proteinExistence type="predicted"/>
<dbReference type="Proteomes" id="UP000654075">
    <property type="component" value="Unassembled WGS sequence"/>
</dbReference>
<keyword evidence="2" id="KW-1185">Reference proteome</keyword>
<dbReference type="EMBL" id="CAJNNV010005034">
    <property type="protein sequence ID" value="CAE8591567.1"/>
    <property type="molecule type" value="Genomic_DNA"/>
</dbReference>
<organism evidence="1 2">
    <name type="scientific">Polarella glacialis</name>
    <name type="common">Dinoflagellate</name>
    <dbReference type="NCBI Taxonomy" id="89957"/>
    <lineage>
        <taxon>Eukaryota</taxon>
        <taxon>Sar</taxon>
        <taxon>Alveolata</taxon>
        <taxon>Dinophyceae</taxon>
        <taxon>Suessiales</taxon>
        <taxon>Suessiaceae</taxon>
        <taxon>Polarella</taxon>
    </lineage>
</organism>
<comment type="caution">
    <text evidence="1">The sequence shown here is derived from an EMBL/GenBank/DDBJ whole genome shotgun (WGS) entry which is preliminary data.</text>
</comment>
<feature type="non-terminal residue" evidence="1">
    <location>
        <position position="1"/>
    </location>
</feature>
<evidence type="ECO:0000313" key="2">
    <source>
        <dbReference type="Proteomes" id="UP000654075"/>
    </source>
</evidence>
<sequence length="62" mass="6486">LGVTDGPACAPWYGVCHRLVGAVAGRRPSQQEELHLPEGGDLMPFGVGFGREESLALIAILA</sequence>
<gene>
    <name evidence="1" type="ORF">PGLA1383_LOCUS10238</name>
</gene>
<reference evidence="1" key="1">
    <citation type="submission" date="2021-02" db="EMBL/GenBank/DDBJ databases">
        <authorList>
            <person name="Dougan E. K."/>
            <person name="Rhodes N."/>
            <person name="Thang M."/>
            <person name="Chan C."/>
        </authorList>
    </citation>
    <scope>NUCLEOTIDE SEQUENCE</scope>
</reference>
<evidence type="ECO:0000313" key="1">
    <source>
        <dbReference type="EMBL" id="CAE8591567.1"/>
    </source>
</evidence>
<dbReference type="AlphaFoldDB" id="A0A813DYT2"/>